<dbReference type="Proteomes" id="UP000237684">
    <property type="component" value="Unassembled WGS sequence"/>
</dbReference>
<reference evidence="5 6" key="1">
    <citation type="journal article" date="2018" name="Syst. Appl. Microbiol.">
        <title>Abditibacterium utsteinense sp. nov., the first cultivated member of candidate phylum FBP, isolated from ice-free Antarctic soil samples.</title>
        <authorList>
            <person name="Tahon G."/>
            <person name="Tytgat B."/>
            <person name="Lebbe L."/>
            <person name="Carlier A."/>
            <person name="Willems A."/>
        </authorList>
    </citation>
    <scope>NUCLEOTIDE SEQUENCE [LARGE SCALE GENOMIC DNA]</scope>
    <source>
        <strain evidence="5 6">LMG 29911</strain>
    </source>
</reference>
<dbReference type="RefSeq" id="WP_105483444.1">
    <property type="nucleotide sequence ID" value="NZ_NIGF01000006.1"/>
</dbReference>
<evidence type="ECO:0000259" key="4">
    <source>
        <dbReference type="PROSITE" id="PS50932"/>
    </source>
</evidence>
<dbReference type="InterPro" id="IPR028082">
    <property type="entry name" value="Peripla_BP_I"/>
</dbReference>
<dbReference type="CDD" id="cd01392">
    <property type="entry name" value="HTH_LacI"/>
    <property type="match status" value="1"/>
</dbReference>
<comment type="caution">
    <text evidence="5">The sequence shown here is derived from an EMBL/GenBank/DDBJ whole genome shotgun (WGS) entry which is preliminary data.</text>
</comment>
<dbReference type="PROSITE" id="PS50932">
    <property type="entry name" value="HTH_LACI_2"/>
    <property type="match status" value="1"/>
</dbReference>
<dbReference type="Gene3D" id="3.40.50.2300">
    <property type="match status" value="2"/>
</dbReference>
<dbReference type="PANTHER" id="PTHR30146">
    <property type="entry name" value="LACI-RELATED TRANSCRIPTIONAL REPRESSOR"/>
    <property type="match status" value="1"/>
</dbReference>
<dbReference type="EMBL" id="NIGF01000006">
    <property type="protein sequence ID" value="PQV64315.1"/>
    <property type="molecule type" value="Genomic_DNA"/>
</dbReference>
<dbReference type="InterPro" id="IPR000843">
    <property type="entry name" value="HTH_LacI"/>
</dbReference>
<evidence type="ECO:0000313" key="6">
    <source>
        <dbReference type="Proteomes" id="UP000237684"/>
    </source>
</evidence>
<protein>
    <submittedName>
        <fullName evidence="5">Transcriptional regulator, LacI family</fullName>
    </submittedName>
</protein>
<dbReference type="CDD" id="cd06267">
    <property type="entry name" value="PBP1_LacI_sugar_binding-like"/>
    <property type="match status" value="1"/>
</dbReference>
<dbReference type="InterPro" id="IPR010982">
    <property type="entry name" value="Lambda_DNA-bd_dom_sf"/>
</dbReference>
<dbReference type="PANTHER" id="PTHR30146:SF109">
    <property type="entry name" value="HTH-TYPE TRANSCRIPTIONAL REGULATOR GALS"/>
    <property type="match status" value="1"/>
</dbReference>
<sequence>MNQRRDNGVPTIKDIAQACGVSSATVSYVINGKRVLKADTRERVFRAMREMNYHPSAVARGLSGKKVHTLGVLFPVIESVGFVTNPYATGLLHGVFWQAQREGFNVTLFTSKWENAEVSAPPLRDGRTDGVLVIAPPLNSDILSGLSSLGVPVVGISAAKHAGVAVVDVDDEAGLRLATRHLIDLGHRRIAYLTGNDDAASYAPRRAGFNAAMKAAHLGIDPQWVQTSHFDGSLAFEQTRLLLRQSQPPTAIIAGNDSIALGVIEAARDAGVRVPEELSVVGFDDIPAATLVTPQLTTVHQPLVKIGEKATALLVERMRHCFSATDEEVHLLPPQLVVRGSTAQAPRLSH</sequence>
<dbReference type="InParanoid" id="A0A2S8SU47"/>
<accession>A0A2S8SU47</accession>
<dbReference type="SMART" id="SM00354">
    <property type="entry name" value="HTH_LACI"/>
    <property type="match status" value="1"/>
</dbReference>
<keyword evidence="2" id="KW-0238">DNA-binding</keyword>
<keyword evidence="6" id="KW-1185">Reference proteome</keyword>
<dbReference type="Gene3D" id="1.10.260.40">
    <property type="entry name" value="lambda repressor-like DNA-binding domains"/>
    <property type="match status" value="1"/>
</dbReference>
<dbReference type="Pfam" id="PF13377">
    <property type="entry name" value="Peripla_BP_3"/>
    <property type="match status" value="1"/>
</dbReference>
<name>A0A2S8SU47_9BACT</name>
<keyword evidence="3" id="KW-0804">Transcription</keyword>
<proteinExistence type="predicted"/>
<dbReference type="SUPFAM" id="SSF53822">
    <property type="entry name" value="Periplasmic binding protein-like I"/>
    <property type="match status" value="1"/>
</dbReference>
<evidence type="ECO:0000313" key="5">
    <source>
        <dbReference type="EMBL" id="PQV64315.1"/>
    </source>
</evidence>
<dbReference type="FunCoup" id="A0A2S8SU47">
    <property type="interactions" value="122"/>
</dbReference>
<evidence type="ECO:0000256" key="1">
    <source>
        <dbReference type="ARBA" id="ARBA00023015"/>
    </source>
</evidence>
<dbReference type="InterPro" id="IPR046335">
    <property type="entry name" value="LacI/GalR-like_sensor"/>
</dbReference>
<dbReference type="OrthoDB" id="9789891at2"/>
<dbReference type="AlphaFoldDB" id="A0A2S8SU47"/>
<keyword evidence="1" id="KW-0805">Transcription regulation</keyword>
<dbReference type="GO" id="GO:0000976">
    <property type="term" value="F:transcription cis-regulatory region binding"/>
    <property type="evidence" value="ECO:0007669"/>
    <property type="project" value="TreeGrafter"/>
</dbReference>
<dbReference type="PRINTS" id="PR00036">
    <property type="entry name" value="HTHLACI"/>
</dbReference>
<evidence type="ECO:0000256" key="3">
    <source>
        <dbReference type="ARBA" id="ARBA00023163"/>
    </source>
</evidence>
<organism evidence="5 6">
    <name type="scientific">Abditibacterium utsteinense</name>
    <dbReference type="NCBI Taxonomy" id="1960156"/>
    <lineage>
        <taxon>Bacteria</taxon>
        <taxon>Pseudomonadati</taxon>
        <taxon>Abditibacteriota</taxon>
        <taxon>Abditibacteriia</taxon>
        <taxon>Abditibacteriales</taxon>
        <taxon>Abditibacteriaceae</taxon>
        <taxon>Abditibacterium</taxon>
    </lineage>
</organism>
<dbReference type="SUPFAM" id="SSF47413">
    <property type="entry name" value="lambda repressor-like DNA-binding domains"/>
    <property type="match status" value="1"/>
</dbReference>
<feature type="domain" description="HTH lacI-type" evidence="4">
    <location>
        <begin position="10"/>
        <end position="64"/>
    </location>
</feature>
<evidence type="ECO:0000256" key="2">
    <source>
        <dbReference type="ARBA" id="ARBA00023125"/>
    </source>
</evidence>
<gene>
    <name evidence="5" type="ORF">B1R32_106161</name>
</gene>
<dbReference type="Pfam" id="PF00356">
    <property type="entry name" value="LacI"/>
    <property type="match status" value="1"/>
</dbReference>
<dbReference type="GO" id="GO:0003700">
    <property type="term" value="F:DNA-binding transcription factor activity"/>
    <property type="evidence" value="ECO:0007669"/>
    <property type="project" value="TreeGrafter"/>
</dbReference>